<keyword evidence="2" id="KW-1185">Reference proteome</keyword>
<evidence type="ECO:0000313" key="2">
    <source>
        <dbReference type="Proteomes" id="UP001175228"/>
    </source>
</evidence>
<gene>
    <name evidence="1" type="ORF">EDD18DRAFT_1104177</name>
</gene>
<organism evidence="1 2">
    <name type="scientific">Armillaria luteobubalina</name>
    <dbReference type="NCBI Taxonomy" id="153913"/>
    <lineage>
        <taxon>Eukaryota</taxon>
        <taxon>Fungi</taxon>
        <taxon>Dikarya</taxon>
        <taxon>Basidiomycota</taxon>
        <taxon>Agaricomycotina</taxon>
        <taxon>Agaricomycetes</taxon>
        <taxon>Agaricomycetidae</taxon>
        <taxon>Agaricales</taxon>
        <taxon>Marasmiineae</taxon>
        <taxon>Physalacriaceae</taxon>
        <taxon>Armillaria</taxon>
    </lineage>
</organism>
<protein>
    <submittedName>
        <fullName evidence="1">Uncharacterized protein</fullName>
    </submittedName>
</protein>
<accession>A0AA39Q7C1</accession>
<sequence length="149" mass="15716">MSSVASVLNQSTSSAKGDRKDWVLHLIAMLFAELDDIAPGIIPPGAALSVLMEALPLPEDGEEANPPTFACGSCGHLNNPGIHNPFKWYAVTHGWAVGVVQGSSDQLLLTTGVPGGLSSKGTTKTEAIKLFNDVLSKRQVVIIPKNIKM</sequence>
<evidence type="ECO:0000313" key="1">
    <source>
        <dbReference type="EMBL" id="KAK0497617.1"/>
    </source>
</evidence>
<dbReference type="EMBL" id="JAUEPU010000012">
    <property type="protein sequence ID" value="KAK0497617.1"/>
    <property type="molecule type" value="Genomic_DNA"/>
</dbReference>
<proteinExistence type="predicted"/>
<dbReference type="Proteomes" id="UP001175228">
    <property type="component" value="Unassembled WGS sequence"/>
</dbReference>
<name>A0AA39Q7C1_9AGAR</name>
<comment type="caution">
    <text evidence="1">The sequence shown here is derived from an EMBL/GenBank/DDBJ whole genome shotgun (WGS) entry which is preliminary data.</text>
</comment>
<reference evidence="1" key="1">
    <citation type="submission" date="2023-06" db="EMBL/GenBank/DDBJ databases">
        <authorList>
            <consortium name="Lawrence Berkeley National Laboratory"/>
            <person name="Ahrendt S."/>
            <person name="Sahu N."/>
            <person name="Indic B."/>
            <person name="Wong-Bajracharya J."/>
            <person name="Merenyi Z."/>
            <person name="Ke H.-M."/>
            <person name="Monk M."/>
            <person name="Kocsube S."/>
            <person name="Drula E."/>
            <person name="Lipzen A."/>
            <person name="Balint B."/>
            <person name="Henrissat B."/>
            <person name="Andreopoulos B."/>
            <person name="Martin F.M."/>
            <person name="Harder C.B."/>
            <person name="Rigling D."/>
            <person name="Ford K.L."/>
            <person name="Foster G.D."/>
            <person name="Pangilinan J."/>
            <person name="Papanicolaou A."/>
            <person name="Barry K."/>
            <person name="LaButti K."/>
            <person name="Viragh M."/>
            <person name="Koriabine M."/>
            <person name="Yan M."/>
            <person name="Riley R."/>
            <person name="Champramary S."/>
            <person name="Plett K.L."/>
            <person name="Tsai I.J."/>
            <person name="Slot J."/>
            <person name="Sipos G."/>
            <person name="Plett J."/>
            <person name="Nagy L.G."/>
            <person name="Grigoriev I.V."/>
        </authorList>
    </citation>
    <scope>NUCLEOTIDE SEQUENCE</scope>
    <source>
        <strain evidence="1">HWK02</strain>
    </source>
</reference>
<dbReference type="AlphaFoldDB" id="A0AA39Q7C1"/>